<dbReference type="SMART" id="SM00554">
    <property type="entry name" value="FAS1"/>
    <property type="match status" value="1"/>
</dbReference>
<evidence type="ECO:0000259" key="3">
    <source>
        <dbReference type="PROSITE" id="PS50213"/>
    </source>
</evidence>
<dbReference type="InterPro" id="IPR000782">
    <property type="entry name" value="FAS1_domain"/>
</dbReference>
<organism evidence="4 5">
    <name type="scientific">Alkalibacterium subtropicum</name>
    <dbReference type="NCBI Taxonomy" id="753702"/>
    <lineage>
        <taxon>Bacteria</taxon>
        <taxon>Bacillati</taxon>
        <taxon>Bacillota</taxon>
        <taxon>Bacilli</taxon>
        <taxon>Lactobacillales</taxon>
        <taxon>Carnobacteriaceae</taxon>
        <taxon>Alkalibacterium</taxon>
    </lineage>
</organism>
<dbReference type="PANTHER" id="PTHR10900:SF77">
    <property type="entry name" value="FI19380P1"/>
    <property type="match status" value="1"/>
</dbReference>
<dbReference type="GO" id="GO:0005615">
    <property type="term" value="C:extracellular space"/>
    <property type="evidence" value="ECO:0007669"/>
    <property type="project" value="TreeGrafter"/>
</dbReference>
<reference evidence="5" key="1">
    <citation type="submission" date="2016-10" db="EMBL/GenBank/DDBJ databases">
        <authorList>
            <person name="Varghese N."/>
            <person name="Submissions S."/>
        </authorList>
    </citation>
    <scope>NUCLEOTIDE SEQUENCE [LARGE SCALE GENOMIC DNA]</scope>
    <source>
        <strain evidence="5">DSM 23664</strain>
    </source>
</reference>
<sequence>MSKLVKAFLSFVTAIALTVALAPTAFADNHEAAEQDIVEIALGNDDFSILVSALQRAELVETLQGDGPFTVFAPTNAAFEDLLAALDISAEELLAQPDLADVLTYHVVPSAVMAGDLTDGLEAETVNGETVTFDLSGDPMVNDSMIVDTDIEASNGVIHVIDTVLVPEGFELQDVDMEEDEVPETGIESNTLLLAGMIATAAAFVFVMAKPAKQKK</sequence>
<dbReference type="Gene3D" id="2.30.180.10">
    <property type="entry name" value="FAS1 domain"/>
    <property type="match status" value="1"/>
</dbReference>
<accession>A0A1I1JV98</accession>
<dbReference type="Proteomes" id="UP000199612">
    <property type="component" value="Unassembled WGS sequence"/>
</dbReference>
<dbReference type="AlphaFoldDB" id="A0A1I1JV98"/>
<dbReference type="PROSITE" id="PS50213">
    <property type="entry name" value="FAS1"/>
    <property type="match status" value="1"/>
</dbReference>
<feature type="signal peptide" evidence="2">
    <location>
        <begin position="1"/>
        <end position="27"/>
    </location>
</feature>
<dbReference type="PANTHER" id="PTHR10900">
    <property type="entry name" value="PERIOSTIN-RELATED"/>
    <property type="match status" value="1"/>
</dbReference>
<evidence type="ECO:0000256" key="1">
    <source>
        <dbReference type="SAM" id="Phobius"/>
    </source>
</evidence>
<dbReference type="InterPro" id="IPR050904">
    <property type="entry name" value="Adhesion/Biosynth-related"/>
</dbReference>
<keyword evidence="1" id="KW-0472">Membrane</keyword>
<feature type="chain" id="PRO_5011532047" evidence="2">
    <location>
        <begin position="28"/>
        <end position="216"/>
    </location>
</feature>
<protein>
    <submittedName>
        <fullName evidence="4">Uncaracterized surface protein containing fasciclin (FAS1) repeats</fullName>
    </submittedName>
</protein>
<proteinExistence type="predicted"/>
<dbReference type="FunFam" id="2.30.180.10:FF:000032">
    <property type="entry name" value="Fasciclin domain-containing protein, putative"/>
    <property type="match status" value="1"/>
</dbReference>
<evidence type="ECO:0000256" key="2">
    <source>
        <dbReference type="SAM" id="SignalP"/>
    </source>
</evidence>
<keyword evidence="1" id="KW-0812">Transmembrane</keyword>
<keyword evidence="5" id="KW-1185">Reference proteome</keyword>
<evidence type="ECO:0000313" key="4">
    <source>
        <dbReference type="EMBL" id="SFC52295.1"/>
    </source>
</evidence>
<gene>
    <name evidence="4" type="ORF">SAMN04488102_10923</name>
</gene>
<dbReference type="RefSeq" id="WP_091530666.1">
    <property type="nucleotide sequence ID" value="NZ_FOLT01000009.1"/>
</dbReference>
<dbReference type="InterPro" id="IPR036378">
    <property type="entry name" value="FAS1_dom_sf"/>
</dbReference>
<dbReference type="EMBL" id="FOLT01000009">
    <property type="protein sequence ID" value="SFC52295.1"/>
    <property type="molecule type" value="Genomic_DNA"/>
</dbReference>
<dbReference type="Pfam" id="PF02469">
    <property type="entry name" value="Fasciclin"/>
    <property type="match status" value="1"/>
</dbReference>
<keyword evidence="2" id="KW-0732">Signal</keyword>
<dbReference type="OrthoDB" id="9800666at2"/>
<evidence type="ECO:0000313" key="5">
    <source>
        <dbReference type="Proteomes" id="UP000199612"/>
    </source>
</evidence>
<keyword evidence="1" id="KW-1133">Transmembrane helix</keyword>
<feature type="domain" description="FAS1" evidence="3">
    <location>
        <begin position="34"/>
        <end position="165"/>
    </location>
</feature>
<dbReference type="SUPFAM" id="SSF82153">
    <property type="entry name" value="FAS1 domain"/>
    <property type="match status" value="1"/>
</dbReference>
<feature type="transmembrane region" description="Helical" evidence="1">
    <location>
        <begin position="192"/>
        <end position="209"/>
    </location>
</feature>
<name>A0A1I1JV98_9LACT</name>